<organism evidence="2 3">
    <name type="scientific">Dactylosporangium salmoneum</name>
    <dbReference type="NCBI Taxonomy" id="53361"/>
    <lineage>
        <taxon>Bacteria</taxon>
        <taxon>Bacillati</taxon>
        <taxon>Actinomycetota</taxon>
        <taxon>Actinomycetes</taxon>
        <taxon>Micromonosporales</taxon>
        <taxon>Micromonosporaceae</taxon>
        <taxon>Dactylosporangium</taxon>
    </lineage>
</organism>
<dbReference type="Proteomes" id="UP001501444">
    <property type="component" value="Unassembled WGS sequence"/>
</dbReference>
<proteinExistence type="predicted"/>
<protein>
    <recommendedName>
        <fullName evidence="4">Transposase</fullName>
    </recommendedName>
</protein>
<gene>
    <name evidence="2" type="ORF">GCM10010170_078530</name>
</gene>
<evidence type="ECO:0000313" key="3">
    <source>
        <dbReference type="Proteomes" id="UP001501444"/>
    </source>
</evidence>
<accession>A0ABP5UBR2</accession>
<keyword evidence="1" id="KW-1133">Transmembrane helix</keyword>
<sequence length="95" mass="10437">MPDSSCRGCHPFGQLLIKSQLSVLVLAVVLMFMIYWLARSGARVSGGWQRRRASLQLGQNVRALIVAADRGWPGRLTAEFLESATFLYGVARLSG</sequence>
<reference evidence="3" key="1">
    <citation type="journal article" date="2019" name="Int. J. Syst. Evol. Microbiol.">
        <title>The Global Catalogue of Microorganisms (GCM) 10K type strain sequencing project: providing services to taxonomists for standard genome sequencing and annotation.</title>
        <authorList>
            <consortium name="The Broad Institute Genomics Platform"/>
            <consortium name="The Broad Institute Genome Sequencing Center for Infectious Disease"/>
            <person name="Wu L."/>
            <person name="Ma J."/>
        </authorList>
    </citation>
    <scope>NUCLEOTIDE SEQUENCE [LARGE SCALE GENOMIC DNA]</scope>
    <source>
        <strain evidence="3">JCM 3272</strain>
    </source>
</reference>
<feature type="transmembrane region" description="Helical" evidence="1">
    <location>
        <begin position="20"/>
        <end position="38"/>
    </location>
</feature>
<comment type="caution">
    <text evidence="2">The sequence shown here is derived from an EMBL/GenBank/DDBJ whole genome shotgun (WGS) entry which is preliminary data.</text>
</comment>
<name>A0ABP5UBR2_9ACTN</name>
<evidence type="ECO:0008006" key="4">
    <source>
        <dbReference type="Google" id="ProtNLM"/>
    </source>
</evidence>
<keyword evidence="1" id="KW-0812">Transmembrane</keyword>
<dbReference type="EMBL" id="BAAARV010000078">
    <property type="protein sequence ID" value="GAA2375150.1"/>
    <property type="molecule type" value="Genomic_DNA"/>
</dbReference>
<keyword evidence="1" id="KW-0472">Membrane</keyword>
<keyword evidence="3" id="KW-1185">Reference proteome</keyword>
<evidence type="ECO:0000256" key="1">
    <source>
        <dbReference type="SAM" id="Phobius"/>
    </source>
</evidence>
<evidence type="ECO:0000313" key="2">
    <source>
        <dbReference type="EMBL" id="GAA2375150.1"/>
    </source>
</evidence>